<accession>A0A7S1SHC5</accession>
<dbReference type="AlphaFoldDB" id="A0A7S1SHC5"/>
<organism evidence="2">
    <name type="scientific">Tetraselmis chuii</name>
    <dbReference type="NCBI Taxonomy" id="63592"/>
    <lineage>
        <taxon>Eukaryota</taxon>
        <taxon>Viridiplantae</taxon>
        <taxon>Chlorophyta</taxon>
        <taxon>core chlorophytes</taxon>
        <taxon>Chlorodendrophyceae</taxon>
        <taxon>Chlorodendrales</taxon>
        <taxon>Chlorodendraceae</taxon>
        <taxon>Tetraselmis</taxon>
    </lineage>
</organism>
<feature type="region of interest" description="Disordered" evidence="1">
    <location>
        <begin position="190"/>
        <end position="214"/>
    </location>
</feature>
<proteinExistence type="predicted"/>
<evidence type="ECO:0000256" key="1">
    <source>
        <dbReference type="SAM" id="MobiDB-lite"/>
    </source>
</evidence>
<feature type="compositionally biased region" description="Polar residues" evidence="1">
    <location>
        <begin position="77"/>
        <end position="86"/>
    </location>
</feature>
<evidence type="ECO:0000313" key="2">
    <source>
        <dbReference type="EMBL" id="CAD9198943.1"/>
    </source>
</evidence>
<name>A0A7S1SHC5_9CHLO</name>
<dbReference type="EMBL" id="HBGG01002219">
    <property type="protein sequence ID" value="CAD9198943.1"/>
    <property type="molecule type" value="Transcribed_RNA"/>
</dbReference>
<feature type="region of interest" description="Disordered" evidence="1">
    <location>
        <begin position="67"/>
        <end position="86"/>
    </location>
</feature>
<reference evidence="2" key="1">
    <citation type="submission" date="2021-01" db="EMBL/GenBank/DDBJ databases">
        <authorList>
            <person name="Corre E."/>
            <person name="Pelletier E."/>
            <person name="Niang G."/>
            <person name="Scheremetjew M."/>
            <person name="Finn R."/>
            <person name="Kale V."/>
            <person name="Holt S."/>
            <person name="Cochrane G."/>
            <person name="Meng A."/>
            <person name="Brown T."/>
            <person name="Cohen L."/>
        </authorList>
    </citation>
    <scope>NUCLEOTIDE SEQUENCE</scope>
    <source>
        <strain evidence="2">PLY429</strain>
    </source>
</reference>
<sequence>MAVTAHVLRENVISSLAGPSRSFLPVRSRAGKLWLMQRQPSRVTRRPISTTASAPRRVAFGRRPTLVAASSEPEAPATTSSGSVDNGTFRVKLSAQEAKKAVVLGQVVKEGQQLIFVSAVGINSASEEAGVVPGQVLRAISHPTDKGELWNITGTERLRYVRDAIGIRRPGEELELLLEREPYVTADDVNAAEGPTENDTAPATPAPLMGMPERERDDLYSDNWDGDEYKGSNFNELTVGLGIAIATPVIGLLIAAATYGKLWGTSGYAYLGF</sequence>
<protein>
    <submittedName>
        <fullName evidence="2">Uncharacterized protein</fullName>
    </submittedName>
</protein>
<gene>
    <name evidence="2" type="ORF">TCHU04912_LOCUS1176</name>
</gene>